<dbReference type="GO" id="GO:0016757">
    <property type="term" value="F:glycosyltransferase activity"/>
    <property type="evidence" value="ECO:0007669"/>
    <property type="project" value="UniProtKB-KW"/>
</dbReference>
<dbReference type="Pfam" id="PF13632">
    <property type="entry name" value="Glyco_trans_2_3"/>
    <property type="match status" value="1"/>
</dbReference>
<dbReference type="Pfam" id="PF00535">
    <property type="entry name" value="Glycos_transf_2"/>
    <property type="match status" value="1"/>
</dbReference>
<evidence type="ECO:0000259" key="4">
    <source>
        <dbReference type="Pfam" id="PF00535"/>
    </source>
</evidence>
<gene>
    <name evidence="6" type="ORF">OJF2_33210</name>
</gene>
<dbReference type="EMBL" id="CP042997">
    <property type="protein sequence ID" value="QEH34779.1"/>
    <property type="molecule type" value="Genomic_DNA"/>
</dbReference>
<keyword evidence="3 6" id="KW-0808">Transferase</keyword>
<dbReference type="OrthoDB" id="9781367at2"/>
<accession>A0A5B9W3F5</accession>
<dbReference type="KEGG" id="agv:OJF2_33210"/>
<evidence type="ECO:0000313" key="6">
    <source>
        <dbReference type="EMBL" id="QEH34779.1"/>
    </source>
</evidence>
<name>A0A5B9W3F5_9BACT</name>
<evidence type="ECO:0000313" key="7">
    <source>
        <dbReference type="Proteomes" id="UP000324233"/>
    </source>
</evidence>
<comment type="similarity">
    <text evidence="1">Belongs to the glycosyltransferase 2 family.</text>
</comment>
<dbReference type="Gene3D" id="3.90.550.10">
    <property type="entry name" value="Spore Coat Polysaccharide Biosynthesis Protein SpsA, Chain A"/>
    <property type="match status" value="1"/>
</dbReference>
<reference evidence="6 7" key="1">
    <citation type="submission" date="2019-08" db="EMBL/GenBank/DDBJ databases">
        <title>Deep-cultivation of Planctomycetes and their phenomic and genomic characterization uncovers novel biology.</title>
        <authorList>
            <person name="Wiegand S."/>
            <person name="Jogler M."/>
            <person name="Boedeker C."/>
            <person name="Pinto D."/>
            <person name="Vollmers J."/>
            <person name="Rivas-Marin E."/>
            <person name="Kohn T."/>
            <person name="Peeters S.H."/>
            <person name="Heuer A."/>
            <person name="Rast P."/>
            <person name="Oberbeckmann S."/>
            <person name="Bunk B."/>
            <person name="Jeske O."/>
            <person name="Meyerdierks A."/>
            <person name="Storesund J.E."/>
            <person name="Kallscheuer N."/>
            <person name="Luecker S."/>
            <person name="Lage O.M."/>
            <person name="Pohl T."/>
            <person name="Merkel B.J."/>
            <person name="Hornburger P."/>
            <person name="Mueller R.-W."/>
            <person name="Bruemmer F."/>
            <person name="Labrenz M."/>
            <person name="Spormann A.M."/>
            <person name="Op den Camp H."/>
            <person name="Overmann J."/>
            <person name="Amann R."/>
            <person name="Jetten M.S.M."/>
            <person name="Mascher T."/>
            <person name="Medema M.H."/>
            <person name="Devos D.P."/>
            <person name="Kaster A.-K."/>
            <person name="Ovreas L."/>
            <person name="Rohde M."/>
            <person name="Galperin M.Y."/>
            <person name="Jogler C."/>
        </authorList>
    </citation>
    <scope>NUCLEOTIDE SEQUENCE [LARGE SCALE GENOMIC DNA]</scope>
    <source>
        <strain evidence="6 7">OJF2</strain>
    </source>
</reference>
<proteinExistence type="inferred from homology"/>
<dbReference type="InterPro" id="IPR029044">
    <property type="entry name" value="Nucleotide-diphossugar_trans"/>
</dbReference>
<dbReference type="RefSeq" id="WP_148594652.1">
    <property type="nucleotide sequence ID" value="NZ_CP042997.1"/>
</dbReference>
<dbReference type="PANTHER" id="PTHR43179">
    <property type="entry name" value="RHAMNOSYLTRANSFERASE WBBL"/>
    <property type="match status" value="1"/>
</dbReference>
<dbReference type="SUPFAM" id="SSF53448">
    <property type="entry name" value="Nucleotide-diphospho-sugar transferases"/>
    <property type="match status" value="1"/>
</dbReference>
<sequence length="322" mass="35440">MTLRATIVVPTYRRPDLLDRCLQALTALDFDPAEGEIVVADDAGSEETRTQVEGWARRSAIPIRYATPASAHGPAAARNAGWRAGQGGIVAFTDDDCIPDPRWLAEGVAAIEAGADAASGRVVVPLPERPTDYERDAAGLARAEFVTASCFVRRDVLESVGGFDERYAQAWREDSDLQFALLERGCRIDRASRAVVVHPVRPAPWGISLRQQRKSLFNALLYKKFPDRYRRQIRASPPWDYYATIGAMATAAAAAYSGSPRIALAAAAIWAALTVRFCARRLRHAATDPRHVLEMAVTSALIPPLSVFWRLYGAFKFRVLFL</sequence>
<dbReference type="AlphaFoldDB" id="A0A5B9W3F5"/>
<evidence type="ECO:0000256" key="1">
    <source>
        <dbReference type="ARBA" id="ARBA00006739"/>
    </source>
</evidence>
<keyword evidence="2" id="KW-0328">Glycosyltransferase</keyword>
<feature type="domain" description="Glycosyltransferase 2-like" evidence="4">
    <location>
        <begin position="6"/>
        <end position="135"/>
    </location>
</feature>
<dbReference type="InterPro" id="IPR001173">
    <property type="entry name" value="Glyco_trans_2-like"/>
</dbReference>
<keyword evidence="7" id="KW-1185">Reference proteome</keyword>
<protein>
    <submittedName>
        <fullName evidence="6">Glycosyl transferase family 2</fullName>
    </submittedName>
</protein>
<evidence type="ECO:0000259" key="5">
    <source>
        <dbReference type="Pfam" id="PF13632"/>
    </source>
</evidence>
<evidence type="ECO:0000256" key="2">
    <source>
        <dbReference type="ARBA" id="ARBA00022676"/>
    </source>
</evidence>
<organism evidence="6 7">
    <name type="scientific">Aquisphaera giovannonii</name>
    <dbReference type="NCBI Taxonomy" id="406548"/>
    <lineage>
        <taxon>Bacteria</taxon>
        <taxon>Pseudomonadati</taxon>
        <taxon>Planctomycetota</taxon>
        <taxon>Planctomycetia</taxon>
        <taxon>Isosphaerales</taxon>
        <taxon>Isosphaeraceae</taxon>
        <taxon>Aquisphaera</taxon>
    </lineage>
</organism>
<dbReference type="Proteomes" id="UP000324233">
    <property type="component" value="Chromosome"/>
</dbReference>
<dbReference type="CDD" id="cd00761">
    <property type="entry name" value="Glyco_tranf_GTA_type"/>
    <property type="match status" value="1"/>
</dbReference>
<evidence type="ECO:0000256" key="3">
    <source>
        <dbReference type="ARBA" id="ARBA00022679"/>
    </source>
</evidence>
<feature type="domain" description="Glycosyltransferase 2-like" evidence="5">
    <location>
        <begin position="142"/>
        <end position="271"/>
    </location>
</feature>
<dbReference type="PANTHER" id="PTHR43179:SF12">
    <property type="entry name" value="GALACTOFURANOSYLTRANSFERASE GLFT2"/>
    <property type="match status" value="1"/>
</dbReference>